<dbReference type="Proteomes" id="UP000712281">
    <property type="component" value="Unassembled WGS sequence"/>
</dbReference>
<keyword evidence="5" id="KW-0687">Ribonucleoprotein</keyword>
<dbReference type="Gene3D" id="2.160.10.10">
    <property type="entry name" value="Hexapeptide repeat proteins"/>
    <property type="match status" value="1"/>
</dbReference>
<organism evidence="8 9">
    <name type="scientific">Brassica cretica</name>
    <name type="common">Mustard</name>
    <dbReference type="NCBI Taxonomy" id="69181"/>
    <lineage>
        <taxon>Eukaryota</taxon>
        <taxon>Viridiplantae</taxon>
        <taxon>Streptophyta</taxon>
        <taxon>Embryophyta</taxon>
        <taxon>Tracheophyta</taxon>
        <taxon>Spermatophyta</taxon>
        <taxon>Magnoliopsida</taxon>
        <taxon>eudicotyledons</taxon>
        <taxon>Gunneridae</taxon>
        <taxon>Pentapetalae</taxon>
        <taxon>rosids</taxon>
        <taxon>malvids</taxon>
        <taxon>Brassicales</taxon>
        <taxon>Brassicaceae</taxon>
        <taxon>Brassiceae</taxon>
        <taxon>Brassica</taxon>
    </lineage>
</organism>
<dbReference type="GO" id="GO:0006364">
    <property type="term" value="P:rRNA processing"/>
    <property type="evidence" value="ECO:0007669"/>
    <property type="project" value="UniProtKB-KW"/>
</dbReference>
<evidence type="ECO:0000313" key="8">
    <source>
        <dbReference type="EMBL" id="KAF2538154.1"/>
    </source>
</evidence>
<evidence type="ECO:0000313" key="9">
    <source>
        <dbReference type="Proteomes" id="UP000712281"/>
    </source>
</evidence>
<comment type="caution">
    <text evidence="8">The sequence shown here is derived from an EMBL/GenBank/DDBJ whole genome shotgun (WGS) entry which is preliminary data.</text>
</comment>
<feature type="region of interest" description="Disordered" evidence="7">
    <location>
        <begin position="228"/>
        <end position="257"/>
    </location>
</feature>
<keyword evidence="3" id="KW-0698">rRNA processing</keyword>
<dbReference type="InterPro" id="IPR011004">
    <property type="entry name" value="Trimer_LpxA-like_sf"/>
</dbReference>
<feature type="region of interest" description="Disordered" evidence="7">
    <location>
        <begin position="1"/>
        <end position="24"/>
    </location>
</feature>
<dbReference type="PANTHER" id="PTHR17039:SF0">
    <property type="entry name" value="U3 SMALL NUCLEOLAR RIBONUCLEOPROTEIN PROTEIN MPP10"/>
    <property type="match status" value="1"/>
</dbReference>
<accession>A0A8S9FYJ5</accession>
<dbReference type="GO" id="GO:0032040">
    <property type="term" value="C:small-subunit processome"/>
    <property type="evidence" value="ECO:0007669"/>
    <property type="project" value="TreeGrafter"/>
</dbReference>
<comment type="subcellular location">
    <subcellularLocation>
        <location evidence="1">Nucleus</location>
        <location evidence="1">Nucleolus</location>
    </subcellularLocation>
</comment>
<protein>
    <submittedName>
        <fullName evidence="8">Uncharacterized protein</fullName>
    </submittedName>
</protein>
<dbReference type="Pfam" id="PF04006">
    <property type="entry name" value="Mpp10"/>
    <property type="match status" value="1"/>
</dbReference>
<dbReference type="GO" id="GO:0005732">
    <property type="term" value="C:sno(s)RNA-containing ribonucleoprotein complex"/>
    <property type="evidence" value="ECO:0007669"/>
    <property type="project" value="InterPro"/>
</dbReference>
<evidence type="ECO:0000256" key="7">
    <source>
        <dbReference type="SAM" id="MobiDB-lite"/>
    </source>
</evidence>
<dbReference type="AlphaFoldDB" id="A0A8S9FYJ5"/>
<sequence>MKDVIEDEEAGDGNQGTEKLSTHEKELLKLQSKIEQMEKANLDPKHWTMQGEVTATKRPKNSALEVDLDFEHNARPPPVITEEVTASLEDMIKSRIIEARFDDVQRAPSLPTKSKREAKELDDSKSKKGLAEVYEEEYVQKSNPAFAPATFSDELKKEASMLFKKLCLKLDALSHFHFTPKPVIEEMSIQTNVPAIAMEEVAPVAVSDAAMLAPEEIFAGTGKIKDESELTQEERKRRRAKKKRKFKAESANHPVKKARDTNTEIHNTGTDINDEEYALFVEHVVKEVMESYCLKNGDFPLLCEENDKLPMKLLGLLFQGKNHFREECSSIWHSCVMRGNPRGLLYHLIGDANSISVGAGTNIHDNYLVHVAESNLSGNGLPTVIGDNVTVACHSAVLHGCTVEDKAYIGASATQGRLIGNTSGATASCPNPCPKYNNN</sequence>
<dbReference type="GO" id="GO:0034457">
    <property type="term" value="C:Mpp10 complex"/>
    <property type="evidence" value="ECO:0007669"/>
    <property type="project" value="InterPro"/>
</dbReference>
<evidence type="ECO:0000256" key="5">
    <source>
        <dbReference type="ARBA" id="ARBA00023274"/>
    </source>
</evidence>
<evidence type="ECO:0000256" key="3">
    <source>
        <dbReference type="ARBA" id="ARBA00022552"/>
    </source>
</evidence>
<reference evidence="8" key="1">
    <citation type="submission" date="2019-12" db="EMBL/GenBank/DDBJ databases">
        <title>Genome sequencing and annotation of Brassica cretica.</title>
        <authorList>
            <person name="Studholme D.J."/>
            <person name="Sarris P.F."/>
        </authorList>
    </citation>
    <scope>NUCLEOTIDE SEQUENCE</scope>
    <source>
        <strain evidence="8">PFS-001/15</strain>
        <tissue evidence="8">Leaf</tissue>
    </source>
</reference>
<dbReference type="EMBL" id="QGKW02002228">
    <property type="protein sequence ID" value="KAF2538154.1"/>
    <property type="molecule type" value="Genomic_DNA"/>
</dbReference>
<feature type="compositionally biased region" description="Basic residues" evidence="7">
    <location>
        <begin position="236"/>
        <end position="246"/>
    </location>
</feature>
<feature type="compositionally biased region" description="Acidic residues" evidence="7">
    <location>
        <begin position="1"/>
        <end position="11"/>
    </location>
</feature>
<dbReference type="InterPro" id="IPR012173">
    <property type="entry name" value="Mpp10"/>
</dbReference>
<gene>
    <name evidence="8" type="ORF">F2Q68_00019131</name>
</gene>
<proteinExistence type="inferred from homology"/>
<name>A0A8S9FYJ5_BRACR</name>
<keyword evidence="4" id="KW-0539">Nucleus</keyword>
<evidence type="ECO:0000256" key="1">
    <source>
        <dbReference type="ARBA" id="ARBA00004604"/>
    </source>
</evidence>
<dbReference type="PANTHER" id="PTHR17039">
    <property type="entry name" value="U3 SMALL NUCLEOLAR RIBONUCLEOPROTEIN PROTEIN MPP10"/>
    <property type="match status" value="1"/>
</dbReference>
<evidence type="ECO:0000256" key="2">
    <source>
        <dbReference type="ARBA" id="ARBA00022517"/>
    </source>
</evidence>
<keyword evidence="2" id="KW-0690">Ribosome biogenesis</keyword>
<comment type="similarity">
    <text evidence="6">Belongs to the MPP10 family.</text>
</comment>
<dbReference type="SUPFAM" id="SSF51161">
    <property type="entry name" value="Trimeric LpxA-like enzymes"/>
    <property type="match status" value="1"/>
</dbReference>
<evidence type="ECO:0000256" key="6">
    <source>
        <dbReference type="ARBA" id="ARBA00029455"/>
    </source>
</evidence>
<evidence type="ECO:0000256" key="4">
    <source>
        <dbReference type="ARBA" id="ARBA00023242"/>
    </source>
</evidence>